<evidence type="ECO:0008006" key="6">
    <source>
        <dbReference type="Google" id="ProtNLM"/>
    </source>
</evidence>
<dbReference type="InterPro" id="IPR036938">
    <property type="entry name" value="PAP2/HPO_sf"/>
</dbReference>
<dbReference type="InterPro" id="IPR052559">
    <property type="entry name" value="V-haloperoxidase"/>
</dbReference>
<comment type="caution">
    <text evidence="4">The sequence shown here is derived from an EMBL/GenBank/DDBJ whole genome shotgun (WGS) entry which is preliminary data.</text>
</comment>
<dbReference type="CDD" id="cd03398">
    <property type="entry name" value="PAP2_haloperoxidase"/>
    <property type="match status" value="1"/>
</dbReference>
<dbReference type="GO" id="GO:0004601">
    <property type="term" value="F:peroxidase activity"/>
    <property type="evidence" value="ECO:0007669"/>
    <property type="project" value="InterPro"/>
</dbReference>
<gene>
    <name evidence="4" type="ORF">EV643_105331</name>
</gene>
<evidence type="ECO:0000259" key="2">
    <source>
        <dbReference type="Pfam" id="PF21167"/>
    </source>
</evidence>
<dbReference type="SUPFAM" id="SSF48317">
    <property type="entry name" value="Acid phosphatase/Vanadium-dependent haloperoxidase"/>
    <property type="match status" value="1"/>
</dbReference>
<feature type="signal peptide" evidence="1">
    <location>
        <begin position="1"/>
        <end position="35"/>
    </location>
</feature>
<evidence type="ECO:0000259" key="3">
    <source>
        <dbReference type="Pfam" id="PF22778"/>
    </source>
</evidence>
<reference evidence="4 5" key="1">
    <citation type="submission" date="2019-03" db="EMBL/GenBank/DDBJ databases">
        <title>Genomic Encyclopedia of Type Strains, Phase III (KMG-III): the genomes of soil and plant-associated and newly described type strains.</title>
        <authorList>
            <person name="Whitman W."/>
        </authorList>
    </citation>
    <scope>NUCLEOTIDE SEQUENCE [LARGE SCALE GENOMIC DNA]</scope>
    <source>
        <strain evidence="4 5">VKM Ac-2527</strain>
    </source>
</reference>
<evidence type="ECO:0000313" key="4">
    <source>
        <dbReference type="EMBL" id="TDO50100.1"/>
    </source>
</evidence>
<dbReference type="InterPro" id="IPR049283">
    <property type="entry name" value="DUF6851"/>
</dbReference>
<dbReference type="Pfam" id="PF22778">
    <property type="entry name" value="VCPO_2nd"/>
    <property type="match status" value="1"/>
</dbReference>
<dbReference type="PANTHER" id="PTHR34599:SF2">
    <property type="entry name" value="TRAF-TYPE DOMAIN-CONTAINING PROTEIN"/>
    <property type="match status" value="1"/>
</dbReference>
<dbReference type="InterPro" id="IPR016119">
    <property type="entry name" value="Br/Cl_peroxidase_C"/>
</dbReference>
<organism evidence="4 5">
    <name type="scientific">Kribbella caucasensis</name>
    <dbReference type="NCBI Taxonomy" id="2512215"/>
    <lineage>
        <taxon>Bacteria</taxon>
        <taxon>Bacillati</taxon>
        <taxon>Actinomycetota</taxon>
        <taxon>Actinomycetes</taxon>
        <taxon>Propionibacteriales</taxon>
        <taxon>Kribbellaceae</taxon>
        <taxon>Kribbella</taxon>
    </lineage>
</organism>
<evidence type="ECO:0000256" key="1">
    <source>
        <dbReference type="SAM" id="SignalP"/>
    </source>
</evidence>
<name>A0A4R6KGT8_9ACTN</name>
<proteinExistence type="predicted"/>
<dbReference type="InterPro" id="IPR055161">
    <property type="entry name" value="NapH1-like_2nd"/>
</dbReference>
<protein>
    <recommendedName>
        <fullName evidence="6">PAP2 superfamily protein</fullName>
    </recommendedName>
</protein>
<feature type="domain" description="DUF6851" evidence="2">
    <location>
        <begin position="69"/>
        <end position="218"/>
    </location>
</feature>
<sequence length="506" mass="54706">MVNHKSWPRRCASLRTAGVMATVLFGLTTTGDAGASTPDNVVLLWNEAALQGVRDSQLGPPMTARALAIVHTCMYDAWAAYDRVAVGTRYGGGLRRPAGERTLKHQVEASSFAAYRAAVDLFPASRVSVFDPLMARLGHDPANITTDLGSPAGVGNVACAAVLSFRHRDGSNQLGDDPAGTPGVPYSDITGYRAANEPMDLTQPFDASTVRDPSRWQPLRYVNSRGDLVTPGFVAPHWGHVLPFAVRSGSSMRSPTGPAVYGTAAYREQALELLDINAHLTDEQKVIAEYWTDGPSSALPPGHWNLFAQNVSHRDHHGIGRHGIAADIKMFFALNNAMFDAGIVAWDNKRFYDSVRPITAIRYLFHGQRVRAWAGPFRGVQLIDGGDWWPYQLPTFPTPPFGEYASGHSNFSAAGAGVLRLFTGSDRFGFSAVIPAGSSTVEPNAVPARDVTLRWATFTDAANQAGLSRRYGGIHFQQGDLDARDTGRACAEIAWHLAQRYFAGAA</sequence>
<dbReference type="Gene3D" id="1.20.144.10">
    <property type="entry name" value="Phosphatidic acid phosphatase type 2/haloperoxidase"/>
    <property type="match status" value="1"/>
</dbReference>
<dbReference type="AlphaFoldDB" id="A0A4R6KGT8"/>
<dbReference type="Gene3D" id="1.10.606.10">
    <property type="entry name" value="Vanadium-containing Chloroperoxidase, domain 2"/>
    <property type="match status" value="1"/>
</dbReference>
<dbReference type="EMBL" id="SNWQ01000005">
    <property type="protein sequence ID" value="TDO50100.1"/>
    <property type="molecule type" value="Genomic_DNA"/>
</dbReference>
<dbReference type="Pfam" id="PF21167">
    <property type="entry name" value="DUF6851"/>
    <property type="match status" value="1"/>
</dbReference>
<keyword evidence="5" id="KW-1185">Reference proteome</keyword>
<accession>A0A4R6KGT8</accession>
<feature type="domain" description="Vanadium-dependent haloperoxidase NapH1-like second helical-bundle" evidence="3">
    <location>
        <begin position="330"/>
        <end position="504"/>
    </location>
</feature>
<dbReference type="PANTHER" id="PTHR34599">
    <property type="entry name" value="PEROXIDASE-RELATED"/>
    <property type="match status" value="1"/>
</dbReference>
<feature type="chain" id="PRO_5020880405" description="PAP2 superfamily protein" evidence="1">
    <location>
        <begin position="36"/>
        <end position="506"/>
    </location>
</feature>
<keyword evidence="1" id="KW-0732">Signal</keyword>
<evidence type="ECO:0000313" key="5">
    <source>
        <dbReference type="Proteomes" id="UP000295388"/>
    </source>
</evidence>
<dbReference type="Proteomes" id="UP000295388">
    <property type="component" value="Unassembled WGS sequence"/>
</dbReference>